<dbReference type="NCBIfam" id="TIGR00688">
    <property type="entry name" value="rarD"/>
    <property type="match status" value="1"/>
</dbReference>
<keyword evidence="6 8" id="KW-1133">Transmembrane helix</keyword>
<evidence type="ECO:0000256" key="8">
    <source>
        <dbReference type="SAM" id="Phobius"/>
    </source>
</evidence>
<dbReference type="PANTHER" id="PTHR22911">
    <property type="entry name" value="ACYL-MALONYL CONDENSING ENZYME-RELATED"/>
    <property type="match status" value="1"/>
</dbReference>
<dbReference type="InterPro" id="IPR004626">
    <property type="entry name" value="RarD"/>
</dbReference>
<feature type="transmembrane region" description="Helical" evidence="8">
    <location>
        <begin position="292"/>
        <end position="312"/>
    </location>
</feature>
<evidence type="ECO:0000256" key="1">
    <source>
        <dbReference type="ARBA" id="ARBA00004651"/>
    </source>
</evidence>
<evidence type="ECO:0000256" key="5">
    <source>
        <dbReference type="ARBA" id="ARBA00022692"/>
    </source>
</evidence>
<feature type="transmembrane region" description="Helical" evidence="8">
    <location>
        <begin position="63"/>
        <end position="84"/>
    </location>
</feature>
<dbReference type="InterPro" id="IPR037185">
    <property type="entry name" value="EmrE-like"/>
</dbReference>
<feature type="domain" description="EamA" evidence="9">
    <location>
        <begin position="177"/>
        <end position="307"/>
    </location>
</feature>
<evidence type="ECO:0000256" key="3">
    <source>
        <dbReference type="ARBA" id="ARBA00022448"/>
    </source>
</evidence>
<dbReference type="Proteomes" id="UP000281738">
    <property type="component" value="Unassembled WGS sequence"/>
</dbReference>
<feature type="transmembrane region" description="Helical" evidence="8">
    <location>
        <begin position="33"/>
        <end position="51"/>
    </location>
</feature>
<evidence type="ECO:0000256" key="4">
    <source>
        <dbReference type="ARBA" id="ARBA00022475"/>
    </source>
</evidence>
<protein>
    <submittedName>
        <fullName evidence="10">Chloramphenicol-sensitive protein RarD</fullName>
    </submittedName>
</protein>
<dbReference type="GO" id="GO:0005886">
    <property type="term" value="C:plasma membrane"/>
    <property type="evidence" value="ECO:0007669"/>
    <property type="project" value="UniProtKB-SubCell"/>
</dbReference>
<evidence type="ECO:0000256" key="2">
    <source>
        <dbReference type="ARBA" id="ARBA00007362"/>
    </source>
</evidence>
<dbReference type="Pfam" id="PF00892">
    <property type="entry name" value="EamA"/>
    <property type="match status" value="2"/>
</dbReference>
<feature type="transmembrane region" description="Helical" evidence="8">
    <location>
        <begin position="175"/>
        <end position="191"/>
    </location>
</feature>
<dbReference type="InterPro" id="IPR000620">
    <property type="entry name" value="EamA_dom"/>
</dbReference>
<dbReference type="AlphaFoldDB" id="A0A3N2CPU1"/>
<dbReference type="SUPFAM" id="SSF103481">
    <property type="entry name" value="Multidrug resistance efflux transporter EmrE"/>
    <property type="match status" value="2"/>
</dbReference>
<accession>A0A3N2CPU1</accession>
<dbReference type="EMBL" id="RKHO01000001">
    <property type="protein sequence ID" value="ROR89532.1"/>
    <property type="molecule type" value="Genomic_DNA"/>
</dbReference>
<keyword evidence="7 8" id="KW-0472">Membrane</keyword>
<organism evidence="10 11">
    <name type="scientific">Nocardioides aurantiacus</name>
    <dbReference type="NCBI Taxonomy" id="86796"/>
    <lineage>
        <taxon>Bacteria</taxon>
        <taxon>Bacillati</taxon>
        <taxon>Actinomycetota</taxon>
        <taxon>Actinomycetes</taxon>
        <taxon>Propionibacteriales</taxon>
        <taxon>Nocardioidaceae</taxon>
        <taxon>Nocardioides</taxon>
    </lineage>
</organism>
<keyword evidence="11" id="KW-1185">Reference proteome</keyword>
<evidence type="ECO:0000313" key="10">
    <source>
        <dbReference type="EMBL" id="ROR89532.1"/>
    </source>
</evidence>
<proteinExistence type="inferred from homology"/>
<evidence type="ECO:0000313" key="11">
    <source>
        <dbReference type="Proteomes" id="UP000281738"/>
    </source>
</evidence>
<feature type="transmembrane region" description="Helical" evidence="8">
    <location>
        <begin position="235"/>
        <end position="256"/>
    </location>
</feature>
<keyword evidence="4" id="KW-1003">Cell membrane</keyword>
<feature type="transmembrane region" description="Helical" evidence="8">
    <location>
        <begin position="268"/>
        <end position="286"/>
    </location>
</feature>
<comment type="similarity">
    <text evidence="2">Belongs to the EamA transporter family.</text>
</comment>
<gene>
    <name evidence="10" type="ORF">EDD33_0357</name>
</gene>
<name>A0A3N2CPU1_9ACTN</name>
<comment type="subcellular location">
    <subcellularLocation>
        <location evidence="1">Cell membrane</location>
        <topology evidence="1">Multi-pass membrane protein</topology>
    </subcellularLocation>
</comment>
<sequence length="328" mass="34880">MTCSAGPCLSGVSAAYGSDVSRTREPRTAAQQGFLLGAAAYAMWGLFPLYWTLLEPAGALEILAHRVCWSLVTMVALTLLLRRTPQLRAILRDRRVLLLLTAAAVVIAFNWGGFIYGVNAGRVVEVSLGYFINPLVTVLLGVLVLGERLRPVQWAAIALAGLAVVVLTVDYGHPPWVAVLLAGSFGTYGLMKKKADVGAVESLTFETVVLVPLALGYLVWLGVAGRSTFGSEGGGHAALLVSTGLITAVPLICFGAAATRVSMTTIGLLQYLAPTLQFALGLIVFGEQMTPVKWVGFGLVWVALVVFTVETLQHRREQLRMSAEAAAV</sequence>
<feature type="transmembrane region" description="Helical" evidence="8">
    <location>
        <begin position="96"/>
        <end position="116"/>
    </location>
</feature>
<reference evidence="10 11" key="1">
    <citation type="submission" date="2018-11" db="EMBL/GenBank/DDBJ databases">
        <title>Sequencing the genomes of 1000 actinobacteria strains.</title>
        <authorList>
            <person name="Klenk H.-P."/>
        </authorList>
    </citation>
    <scope>NUCLEOTIDE SEQUENCE [LARGE SCALE GENOMIC DNA]</scope>
    <source>
        <strain evidence="10 11">DSM 12652</strain>
    </source>
</reference>
<keyword evidence="5 8" id="KW-0812">Transmembrane</keyword>
<dbReference type="PANTHER" id="PTHR22911:SF137">
    <property type="entry name" value="SOLUTE CARRIER FAMILY 35 MEMBER G2-RELATED"/>
    <property type="match status" value="1"/>
</dbReference>
<keyword evidence="3" id="KW-0813">Transport</keyword>
<feature type="transmembrane region" description="Helical" evidence="8">
    <location>
        <begin position="128"/>
        <end position="145"/>
    </location>
</feature>
<evidence type="ECO:0000259" key="9">
    <source>
        <dbReference type="Pfam" id="PF00892"/>
    </source>
</evidence>
<feature type="domain" description="EamA" evidence="9">
    <location>
        <begin position="33"/>
        <end position="168"/>
    </location>
</feature>
<evidence type="ECO:0000256" key="6">
    <source>
        <dbReference type="ARBA" id="ARBA00022989"/>
    </source>
</evidence>
<comment type="caution">
    <text evidence="10">The sequence shown here is derived from an EMBL/GenBank/DDBJ whole genome shotgun (WGS) entry which is preliminary data.</text>
</comment>
<feature type="transmembrane region" description="Helical" evidence="8">
    <location>
        <begin position="203"/>
        <end position="223"/>
    </location>
</feature>
<evidence type="ECO:0000256" key="7">
    <source>
        <dbReference type="ARBA" id="ARBA00023136"/>
    </source>
</evidence>
<feature type="transmembrane region" description="Helical" evidence="8">
    <location>
        <begin position="152"/>
        <end position="169"/>
    </location>
</feature>